<gene>
    <name evidence="2" type="ORF">E2C01_089828</name>
</gene>
<accession>A0A5B7JD34</accession>
<dbReference type="AlphaFoldDB" id="A0A5B7JD34"/>
<organism evidence="2 3">
    <name type="scientific">Portunus trituberculatus</name>
    <name type="common">Swimming crab</name>
    <name type="synonym">Neptunus trituberculatus</name>
    <dbReference type="NCBI Taxonomy" id="210409"/>
    <lineage>
        <taxon>Eukaryota</taxon>
        <taxon>Metazoa</taxon>
        <taxon>Ecdysozoa</taxon>
        <taxon>Arthropoda</taxon>
        <taxon>Crustacea</taxon>
        <taxon>Multicrustacea</taxon>
        <taxon>Malacostraca</taxon>
        <taxon>Eumalacostraca</taxon>
        <taxon>Eucarida</taxon>
        <taxon>Decapoda</taxon>
        <taxon>Pleocyemata</taxon>
        <taxon>Brachyura</taxon>
        <taxon>Eubrachyura</taxon>
        <taxon>Portunoidea</taxon>
        <taxon>Portunidae</taxon>
        <taxon>Portuninae</taxon>
        <taxon>Portunus</taxon>
    </lineage>
</organism>
<feature type="region of interest" description="Disordered" evidence="1">
    <location>
        <begin position="23"/>
        <end position="64"/>
    </location>
</feature>
<sequence>MLLLQRERIVQVSLSWDLAARDVSSSGISGKEEEEKEEVEARQGRARWREREGDGESNGLASTYEYSPSFMTSLHQGSTSPPEALPPAAYLTLAGRVGGVGCMGANE</sequence>
<name>A0A5B7JD34_PORTR</name>
<reference evidence="2 3" key="1">
    <citation type="submission" date="2019-05" db="EMBL/GenBank/DDBJ databases">
        <title>Another draft genome of Portunus trituberculatus and its Hox gene families provides insights of decapod evolution.</title>
        <authorList>
            <person name="Jeong J.-H."/>
            <person name="Song I."/>
            <person name="Kim S."/>
            <person name="Choi T."/>
            <person name="Kim D."/>
            <person name="Ryu S."/>
            <person name="Kim W."/>
        </authorList>
    </citation>
    <scope>NUCLEOTIDE SEQUENCE [LARGE SCALE GENOMIC DNA]</scope>
    <source>
        <tissue evidence="2">Muscle</tissue>
    </source>
</reference>
<evidence type="ECO:0000256" key="1">
    <source>
        <dbReference type="SAM" id="MobiDB-lite"/>
    </source>
</evidence>
<feature type="compositionally biased region" description="Basic and acidic residues" evidence="1">
    <location>
        <begin position="39"/>
        <end position="54"/>
    </location>
</feature>
<protein>
    <submittedName>
        <fullName evidence="2">Uncharacterized protein</fullName>
    </submittedName>
</protein>
<evidence type="ECO:0000313" key="2">
    <source>
        <dbReference type="EMBL" id="MPC94650.1"/>
    </source>
</evidence>
<keyword evidence="3" id="KW-1185">Reference proteome</keyword>
<dbReference type="EMBL" id="VSRR010099416">
    <property type="protein sequence ID" value="MPC94650.1"/>
    <property type="molecule type" value="Genomic_DNA"/>
</dbReference>
<evidence type="ECO:0000313" key="3">
    <source>
        <dbReference type="Proteomes" id="UP000324222"/>
    </source>
</evidence>
<dbReference type="Proteomes" id="UP000324222">
    <property type="component" value="Unassembled WGS sequence"/>
</dbReference>
<proteinExistence type="predicted"/>
<comment type="caution">
    <text evidence="2">The sequence shown here is derived from an EMBL/GenBank/DDBJ whole genome shotgun (WGS) entry which is preliminary data.</text>
</comment>